<feature type="transmembrane region" description="Helical" evidence="1">
    <location>
        <begin position="55"/>
        <end position="76"/>
    </location>
</feature>
<evidence type="ECO:0000313" key="2">
    <source>
        <dbReference type="EMBL" id="MFC6039125.1"/>
    </source>
</evidence>
<evidence type="ECO:0000256" key="1">
    <source>
        <dbReference type="SAM" id="Phobius"/>
    </source>
</evidence>
<protein>
    <submittedName>
        <fullName evidence="2">Uncharacterized protein</fullName>
    </submittedName>
</protein>
<proteinExistence type="predicted"/>
<organism evidence="2 3">
    <name type="scientific">Paenisporosarcina macmurdoensis</name>
    <dbReference type="NCBI Taxonomy" id="212659"/>
    <lineage>
        <taxon>Bacteria</taxon>
        <taxon>Bacillati</taxon>
        <taxon>Bacillota</taxon>
        <taxon>Bacilli</taxon>
        <taxon>Bacillales</taxon>
        <taxon>Caryophanaceae</taxon>
        <taxon>Paenisporosarcina</taxon>
    </lineage>
</organism>
<keyword evidence="1" id="KW-1133">Transmembrane helix</keyword>
<accession>A0ABW1L562</accession>
<keyword evidence="1" id="KW-0472">Membrane</keyword>
<dbReference type="EMBL" id="JBHSRI010000007">
    <property type="protein sequence ID" value="MFC6039125.1"/>
    <property type="molecule type" value="Genomic_DNA"/>
</dbReference>
<comment type="caution">
    <text evidence="2">The sequence shown here is derived from an EMBL/GenBank/DDBJ whole genome shotgun (WGS) entry which is preliminary data.</text>
</comment>
<feature type="transmembrane region" description="Helical" evidence="1">
    <location>
        <begin position="6"/>
        <end position="23"/>
    </location>
</feature>
<feature type="transmembrane region" description="Helical" evidence="1">
    <location>
        <begin position="30"/>
        <end position="49"/>
    </location>
</feature>
<reference evidence="3" key="1">
    <citation type="journal article" date="2019" name="Int. J. Syst. Evol. Microbiol.">
        <title>The Global Catalogue of Microorganisms (GCM) 10K type strain sequencing project: providing services to taxonomists for standard genome sequencing and annotation.</title>
        <authorList>
            <consortium name="The Broad Institute Genomics Platform"/>
            <consortium name="The Broad Institute Genome Sequencing Center for Infectious Disease"/>
            <person name="Wu L."/>
            <person name="Ma J."/>
        </authorList>
    </citation>
    <scope>NUCLEOTIDE SEQUENCE [LARGE SCALE GENOMIC DNA]</scope>
    <source>
        <strain evidence="3">CCUG 54527</strain>
    </source>
</reference>
<keyword evidence="3" id="KW-1185">Reference proteome</keyword>
<dbReference type="RefSeq" id="WP_377733209.1">
    <property type="nucleotide sequence ID" value="NZ_JBHSRI010000007.1"/>
</dbReference>
<keyword evidence="1" id="KW-0812">Transmembrane</keyword>
<evidence type="ECO:0000313" key="3">
    <source>
        <dbReference type="Proteomes" id="UP001596170"/>
    </source>
</evidence>
<dbReference type="Proteomes" id="UP001596170">
    <property type="component" value="Unassembled WGS sequence"/>
</dbReference>
<sequence>MENTLSILIILAGIGVFIIMKKFSHTGKTYLVNFSIALLMALLFIRTMMLEPLDWIGYVAIVFCGLAFIAQMILGFKNLKTT</sequence>
<gene>
    <name evidence="2" type="ORF">ACFPYN_06705</name>
</gene>
<name>A0ABW1L562_9BACL</name>